<proteinExistence type="predicted"/>
<reference evidence="3" key="1">
    <citation type="submission" date="2020-03" db="EMBL/GenBank/DDBJ databases">
        <title>A transcriptome and proteome of the tick Rhipicephalus microplus shaped by the genetic composition of its hosts and developmental stage.</title>
        <authorList>
            <person name="Garcia G.R."/>
            <person name="Ribeiro J.M.C."/>
            <person name="Maruyama S.R."/>
            <person name="Gardinasse L.G."/>
            <person name="Nelson K."/>
            <person name="Ferreira B.R."/>
            <person name="Andrade T.G."/>
            <person name="Santos I.K.F.M."/>
        </authorList>
    </citation>
    <scope>NUCLEOTIDE SEQUENCE</scope>
    <source>
        <strain evidence="3">NSGR</strain>
        <tissue evidence="3">Salivary glands</tissue>
    </source>
</reference>
<keyword evidence="2" id="KW-0732">Signal</keyword>
<protein>
    <submittedName>
        <fullName evidence="3">Putative kunitz</fullName>
    </submittedName>
</protein>
<feature type="signal peptide" evidence="2">
    <location>
        <begin position="1"/>
        <end position="19"/>
    </location>
</feature>
<dbReference type="AlphaFoldDB" id="A0A6G5A2U7"/>
<sequence>MKLLHYAVLFCFVISLIMADDEEEEEGGEATDGGNETENPPAAPTTPPPESTSKKKARKVKKEEEKKEKQKQQEKTKTRTNYLQHRNPRQWRLQHLHQRAKIKEAVKYTKVLDARYAFQSKPGASIEAGSGTMTVTATHAFLVVVKDMASCSALYA</sequence>
<feature type="chain" id="PRO_5026263557" evidence="2">
    <location>
        <begin position="20"/>
        <end position="156"/>
    </location>
</feature>
<evidence type="ECO:0000256" key="1">
    <source>
        <dbReference type="SAM" id="MobiDB-lite"/>
    </source>
</evidence>
<evidence type="ECO:0000313" key="3">
    <source>
        <dbReference type="EMBL" id="NIE45321.1"/>
    </source>
</evidence>
<accession>A0A6G5A2U7</accession>
<feature type="compositionally biased region" description="Basic and acidic residues" evidence="1">
    <location>
        <begin position="61"/>
        <end position="77"/>
    </location>
</feature>
<feature type="region of interest" description="Disordered" evidence="1">
    <location>
        <begin position="22"/>
        <end position="90"/>
    </location>
</feature>
<organism evidence="3">
    <name type="scientific">Rhipicephalus microplus</name>
    <name type="common">Cattle tick</name>
    <name type="synonym">Boophilus microplus</name>
    <dbReference type="NCBI Taxonomy" id="6941"/>
    <lineage>
        <taxon>Eukaryota</taxon>
        <taxon>Metazoa</taxon>
        <taxon>Ecdysozoa</taxon>
        <taxon>Arthropoda</taxon>
        <taxon>Chelicerata</taxon>
        <taxon>Arachnida</taxon>
        <taxon>Acari</taxon>
        <taxon>Parasitiformes</taxon>
        <taxon>Ixodida</taxon>
        <taxon>Ixodoidea</taxon>
        <taxon>Ixodidae</taxon>
        <taxon>Rhipicephalinae</taxon>
        <taxon>Rhipicephalus</taxon>
        <taxon>Boophilus</taxon>
    </lineage>
</organism>
<feature type="compositionally biased region" description="Pro residues" evidence="1">
    <location>
        <begin position="41"/>
        <end position="50"/>
    </location>
</feature>
<dbReference type="EMBL" id="GIKN01003048">
    <property type="protein sequence ID" value="NIE45321.1"/>
    <property type="molecule type" value="Transcribed_RNA"/>
</dbReference>
<name>A0A6G5A2U7_RHIMP</name>
<evidence type="ECO:0000256" key="2">
    <source>
        <dbReference type="SAM" id="SignalP"/>
    </source>
</evidence>